<evidence type="ECO:0000256" key="1">
    <source>
        <dbReference type="SAM" id="MobiDB-lite"/>
    </source>
</evidence>
<protein>
    <submittedName>
        <fullName evidence="2">Uncharacterized protein</fullName>
    </submittedName>
</protein>
<reference evidence="2" key="1">
    <citation type="journal article" date="2020" name="mSystems">
        <title>Genome- and Community-Level Interaction Insights into Carbon Utilization and Element Cycling Functions of Hydrothermarchaeota in Hydrothermal Sediment.</title>
        <authorList>
            <person name="Zhou Z."/>
            <person name="Liu Y."/>
            <person name="Xu W."/>
            <person name="Pan J."/>
            <person name="Luo Z.H."/>
            <person name="Li M."/>
        </authorList>
    </citation>
    <scope>NUCLEOTIDE SEQUENCE [LARGE SCALE GENOMIC DNA]</scope>
    <source>
        <strain evidence="2">SpSt-508</strain>
    </source>
</reference>
<sequence>MPAVCALLPRRLRCSRILWLVLFTGTAVIAWRSGTDRDSTARSVESQRLAAYSTPSAAGEPTTGQPTPQPSAVVPEEIDPVPIAPVPEAVPRQLLLGAWEDHFFGRRVFVYRDDGTGSMTVEPEDPVSRALYGEKLTFQFTWTLHGDVMRLEMTGGEPQPAADTLSQLFGRTSERRVEHLDTQELRVRSLDSQKVYVHRRCTQTADD</sequence>
<feature type="region of interest" description="Disordered" evidence="1">
    <location>
        <begin position="40"/>
        <end position="75"/>
    </location>
</feature>
<accession>A0A7C4QWF6</accession>
<proteinExistence type="predicted"/>
<feature type="compositionally biased region" description="Low complexity" evidence="1">
    <location>
        <begin position="61"/>
        <end position="75"/>
    </location>
</feature>
<dbReference type="EMBL" id="DSVQ01000016">
    <property type="protein sequence ID" value="HGT40090.1"/>
    <property type="molecule type" value="Genomic_DNA"/>
</dbReference>
<name>A0A7C4QWF6_9PLAN</name>
<dbReference type="AlphaFoldDB" id="A0A7C4QWF6"/>
<gene>
    <name evidence="2" type="ORF">ENS64_12635</name>
</gene>
<evidence type="ECO:0000313" key="2">
    <source>
        <dbReference type="EMBL" id="HGT40090.1"/>
    </source>
</evidence>
<organism evidence="2">
    <name type="scientific">Schlesneria paludicola</name>
    <dbReference type="NCBI Taxonomy" id="360056"/>
    <lineage>
        <taxon>Bacteria</taxon>
        <taxon>Pseudomonadati</taxon>
        <taxon>Planctomycetota</taxon>
        <taxon>Planctomycetia</taxon>
        <taxon>Planctomycetales</taxon>
        <taxon>Planctomycetaceae</taxon>
        <taxon>Schlesneria</taxon>
    </lineage>
</organism>
<comment type="caution">
    <text evidence="2">The sequence shown here is derived from an EMBL/GenBank/DDBJ whole genome shotgun (WGS) entry which is preliminary data.</text>
</comment>